<evidence type="ECO:0000256" key="4">
    <source>
        <dbReference type="ARBA" id="ARBA00022840"/>
    </source>
</evidence>
<evidence type="ECO:0000256" key="7">
    <source>
        <dbReference type="SAM" id="Phobius"/>
    </source>
</evidence>
<evidence type="ECO:0000256" key="2">
    <source>
        <dbReference type="ARBA" id="ARBA00022692"/>
    </source>
</evidence>
<dbReference type="InterPro" id="IPR050173">
    <property type="entry name" value="ABC_transporter_C-like"/>
</dbReference>
<reference evidence="10" key="1">
    <citation type="journal article" date="2015" name="Genome Announc.">
        <title>Draft genome sequence of Talaromyces cellulolyticus strain Y-94, a source of lignocellulosic biomass-degrading enzymes.</title>
        <authorList>
            <person name="Fujii T."/>
            <person name="Koike H."/>
            <person name="Sawayama S."/>
            <person name="Yano S."/>
            <person name="Inoue H."/>
        </authorList>
    </citation>
    <scope>NUCLEOTIDE SEQUENCE [LARGE SCALE GENOMIC DNA]</scope>
    <source>
        <strain evidence="10">Y-94</strain>
    </source>
</reference>
<name>A0A6V8HPM2_TALPI</name>
<organism evidence="9 10">
    <name type="scientific">Talaromyces pinophilus</name>
    <name type="common">Penicillium pinophilum</name>
    <dbReference type="NCBI Taxonomy" id="128442"/>
    <lineage>
        <taxon>Eukaryota</taxon>
        <taxon>Fungi</taxon>
        <taxon>Dikarya</taxon>
        <taxon>Ascomycota</taxon>
        <taxon>Pezizomycotina</taxon>
        <taxon>Eurotiomycetes</taxon>
        <taxon>Eurotiomycetidae</taxon>
        <taxon>Eurotiales</taxon>
        <taxon>Trichocomaceae</taxon>
        <taxon>Talaromyces</taxon>
        <taxon>Talaromyces sect. Talaromyces</taxon>
    </lineage>
</organism>
<keyword evidence="5 7" id="KW-1133">Transmembrane helix</keyword>
<dbReference type="Gene3D" id="1.20.1560.10">
    <property type="entry name" value="ABC transporter type 1, transmembrane domain"/>
    <property type="match status" value="1"/>
</dbReference>
<evidence type="ECO:0000256" key="3">
    <source>
        <dbReference type="ARBA" id="ARBA00022741"/>
    </source>
</evidence>
<dbReference type="GO" id="GO:0016020">
    <property type="term" value="C:membrane"/>
    <property type="evidence" value="ECO:0007669"/>
    <property type="project" value="UniProtKB-SubCell"/>
</dbReference>
<dbReference type="GO" id="GO:0005524">
    <property type="term" value="F:ATP binding"/>
    <property type="evidence" value="ECO:0007669"/>
    <property type="project" value="UniProtKB-KW"/>
</dbReference>
<dbReference type="EMBL" id="DF933856">
    <property type="protein sequence ID" value="GAM43977.1"/>
    <property type="molecule type" value="Genomic_DNA"/>
</dbReference>
<dbReference type="GO" id="GO:0016887">
    <property type="term" value="F:ATP hydrolysis activity"/>
    <property type="evidence" value="ECO:0007669"/>
    <property type="project" value="InterPro"/>
</dbReference>
<dbReference type="InterPro" id="IPR003593">
    <property type="entry name" value="AAA+_ATPase"/>
</dbReference>
<dbReference type="SMART" id="SM00382">
    <property type="entry name" value="AAA"/>
    <property type="match status" value="1"/>
</dbReference>
<proteinExistence type="predicted"/>
<keyword evidence="2 7" id="KW-0812">Transmembrane</keyword>
<dbReference type="PANTHER" id="PTHR24223:SF399">
    <property type="entry name" value="ABC TRANSPORTER ATNG"/>
    <property type="match status" value="1"/>
</dbReference>
<dbReference type="SUPFAM" id="SSF90123">
    <property type="entry name" value="ABC transporter transmembrane region"/>
    <property type="match status" value="1"/>
</dbReference>
<accession>A0A6V8HPM2</accession>
<evidence type="ECO:0000313" key="9">
    <source>
        <dbReference type="EMBL" id="GAM43977.1"/>
    </source>
</evidence>
<evidence type="ECO:0000256" key="1">
    <source>
        <dbReference type="ARBA" id="ARBA00004141"/>
    </source>
</evidence>
<dbReference type="Gene3D" id="3.40.50.300">
    <property type="entry name" value="P-loop containing nucleotide triphosphate hydrolases"/>
    <property type="match status" value="1"/>
</dbReference>
<dbReference type="InterPro" id="IPR017871">
    <property type="entry name" value="ABC_transporter-like_CS"/>
</dbReference>
<dbReference type="PROSITE" id="PS50893">
    <property type="entry name" value="ABC_TRANSPORTER_2"/>
    <property type="match status" value="1"/>
</dbReference>
<keyword evidence="10" id="KW-1185">Reference proteome</keyword>
<protein>
    <recommendedName>
        <fullName evidence="8">ABC transporter domain-containing protein</fullName>
    </recommendedName>
</protein>
<comment type="subcellular location">
    <subcellularLocation>
        <location evidence="1">Membrane</location>
        <topology evidence="1">Multi-pass membrane protein</topology>
    </subcellularLocation>
</comment>
<sequence length="368" mass="40635">MVQRWLSVVLDLVTTAIAILVVGLAVALRSNSGLTGVALVNVMAITETLQLLIMQWSSLETSLGAVSRTEDYAKTTEVESTDENIEPGLRDWPSEGSISFNGVSVRHAPDKPEVLHNITFNIPSGAKVGMFGRSGSGKSSLISTPFGMTEITSGSVIVDGTDISQVSPLRLRGSIIGLPQQDYIIPGLSLRDNIAPTYSNRNGEGEGEQRPDDERIIYTLKLICLWDKIRSFHPEATRDTDILDMTLSSDNSNDMMLSPGQMRLLCLARTILRVRPGSIVVLDEPMSVMDSELRSQIRHLFNKDDGPFGKCTVLMVQHHMDTLLDFDLALFLVNGRISEMGHPRELLNKENGELRSLWTSNTHIEEYI</sequence>
<keyword evidence="6 7" id="KW-0472">Membrane</keyword>
<evidence type="ECO:0000256" key="5">
    <source>
        <dbReference type="ARBA" id="ARBA00022989"/>
    </source>
</evidence>
<dbReference type="InterPro" id="IPR003439">
    <property type="entry name" value="ABC_transporter-like_ATP-bd"/>
</dbReference>
<keyword evidence="3" id="KW-0547">Nucleotide-binding</keyword>
<dbReference type="PROSITE" id="PS00211">
    <property type="entry name" value="ABC_TRANSPORTER_1"/>
    <property type="match status" value="1"/>
</dbReference>
<dbReference type="AlphaFoldDB" id="A0A6V8HPM2"/>
<dbReference type="Proteomes" id="UP000053095">
    <property type="component" value="Unassembled WGS sequence"/>
</dbReference>
<dbReference type="SUPFAM" id="SSF52540">
    <property type="entry name" value="P-loop containing nucleoside triphosphate hydrolases"/>
    <property type="match status" value="1"/>
</dbReference>
<comment type="caution">
    <text evidence="9">The sequence shown here is derived from an EMBL/GenBank/DDBJ whole genome shotgun (WGS) entry which is preliminary data.</text>
</comment>
<feature type="domain" description="ABC transporter" evidence="8">
    <location>
        <begin position="98"/>
        <end position="359"/>
    </location>
</feature>
<evidence type="ECO:0000256" key="6">
    <source>
        <dbReference type="ARBA" id="ARBA00023136"/>
    </source>
</evidence>
<keyword evidence="4" id="KW-0067">ATP-binding</keyword>
<dbReference type="InterPro" id="IPR036640">
    <property type="entry name" value="ABC1_TM_sf"/>
</dbReference>
<dbReference type="Pfam" id="PF00005">
    <property type="entry name" value="ABC_tran"/>
    <property type="match status" value="1"/>
</dbReference>
<dbReference type="PANTHER" id="PTHR24223">
    <property type="entry name" value="ATP-BINDING CASSETTE SUB-FAMILY C"/>
    <property type="match status" value="1"/>
</dbReference>
<dbReference type="InterPro" id="IPR027417">
    <property type="entry name" value="P-loop_NTPase"/>
</dbReference>
<evidence type="ECO:0000313" key="10">
    <source>
        <dbReference type="Proteomes" id="UP000053095"/>
    </source>
</evidence>
<evidence type="ECO:0000259" key="8">
    <source>
        <dbReference type="PROSITE" id="PS50893"/>
    </source>
</evidence>
<dbReference type="GO" id="GO:0042626">
    <property type="term" value="F:ATPase-coupled transmembrane transporter activity"/>
    <property type="evidence" value="ECO:0007669"/>
    <property type="project" value="TreeGrafter"/>
</dbReference>
<gene>
    <name evidence="9" type="ORF">TCE0_060r19226</name>
</gene>
<feature type="transmembrane region" description="Helical" evidence="7">
    <location>
        <begin position="7"/>
        <end position="28"/>
    </location>
</feature>